<keyword evidence="3" id="KW-1185">Reference proteome</keyword>
<dbReference type="EMBL" id="QWFX01000016">
    <property type="protein sequence ID" value="RIJ26832.1"/>
    <property type="molecule type" value="Genomic_DNA"/>
</dbReference>
<feature type="domain" description="ChsH2 rubredoxin-like zinc ribbon" evidence="1">
    <location>
        <begin position="17"/>
        <end position="49"/>
    </location>
</feature>
<dbReference type="AlphaFoldDB" id="A0A399RAR2"/>
<evidence type="ECO:0000313" key="3">
    <source>
        <dbReference type="Proteomes" id="UP000266385"/>
    </source>
</evidence>
<evidence type="ECO:0000259" key="1">
    <source>
        <dbReference type="Pfam" id="PF12172"/>
    </source>
</evidence>
<accession>A0A399RAR2</accession>
<protein>
    <recommendedName>
        <fullName evidence="1">ChsH2 rubredoxin-like zinc ribbon domain-containing protein</fullName>
    </recommendedName>
</protein>
<dbReference type="PANTHER" id="PTHR34075:SF5">
    <property type="entry name" value="BLR3430 PROTEIN"/>
    <property type="match status" value="1"/>
</dbReference>
<reference evidence="2 3" key="1">
    <citation type="submission" date="2018-08" db="EMBL/GenBank/DDBJ databases">
        <title>Henriciella mobilis sp. nov., isolated from seawater.</title>
        <authorList>
            <person name="Cheng H."/>
            <person name="Wu Y.-H."/>
            <person name="Xu X.-W."/>
            <person name="Guo L.-L."/>
        </authorList>
    </citation>
    <scope>NUCLEOTIDE SEQUENCE [LARGE SCALE GENOMIC DNA]</scope>
    <source>
        <strain evidence="2 3">JN25</strain>
    </source>
</reference>
<evidence type="ECO:0000313" key="2">
    <source>
        <dbReference type="EMBL" id="RIJ26832.1"/>
    </source>
</evidence>
<dbReference type="Gene3D" id="6.10.30.10">
    <property type="match status" value="1"/>
</dbReference>
<dbReference type="InterPro" id="IPR052513">
    <property type="entry name" value="Thioester_dehydratase-like"/>
</dbReference>
<name>A0A399RAR2_9PROT</name>
<dbReference type="Pfam" id="PF12172">
    <property type="entry name" value="zf-ChsH2"/>
    <property type="match status" value="1"/>
</dbReference>
<dbReference type="SUPFAM" id="SSF50249">
    <property type="entry name" value="Nucleic acid-binding proteins"/>
    <property type="match status" value="1"/>
</dbReference>
<comment type="caution">
    <text evidence="2">The sequence shown here is derived from an EMBL/GenBank/DDBJ whole genome shotgun (WGS) entry which is preliminary data.</text>
</comment>
<dbReference type="InterPro" id="IPR022002">
    <property type="entry name" value="ChsH2_Znr"/>
</dbReference>
<dbReference type="OrthoDB" id="3182121at2"/>
<dbReference type="Proteomes" id="UP000266385">
    <property type="component" value="Unassembled WGS sequence"/>
</dbReference>
<dbReference type="PANTHER" id="PTHR34075">
    <property type="entry name" value="BLR3430 PROTEIN"/>
    <property type="match status" value="1"/>
</dbReference>
<sequence>MLNNTGPRIDHDTRVYWAGLGEGRLLIARCQACRTWIHPPKGCCPSCWSNEIDHEEPSGAATLFSYLAPRNRGRGIPAIIGWVELVEQDRLLIVAPVVLDSETPPRLGEPLELFWSKKDGAKGPMFKGRCET</sequence>
<organism evidence="2 3">
    <name type="scientific">Henriciella mobilis</name>
    <dbReference type="NCBI Taxonomy" id="2305467"/>
    <lineage>
        <taxon>Bacteria</taxon>
        <taxon>Pseudomonadati</taxon>
        <taxon>Pseudomonadota</taxon>
        <taxon>Alphaproteobacteria</taxon>
        <taxon>Hyphomonadales</taxon>
        <taxon>Hyphomonadaceae</taxon>
        <taxon>Henriciella</taxon>
    </lineage>
</organism>
<dbReference type="InterPro" id="IPR012340">
    <property type="entry name" value="NA-bd_OB-fold"/>
</dbReference>
<proteinExistence type="predicted"/>
<gene>
    <name evidence="2" type="ORF">D1223_18005</name>
</gene>
<dbReference type="RefSeq" id="WP_119377725.1">
    <property type="nucleotide sequence ID" value="NZ_QWFX01000016.1"/>
</dbReference>